<dbReference type="Proteomes" id="UP000193067">
    <property type="component" value="Unassembled WGS sequence"/>
</dbReference>
<dbReference type="InterPro" id="IPR016169">
    <property type="entry name" value="FAD-bd_PCMH_sub2"/>
</dbReference>
<dbReference type="Gene3D" id="3.30.465.10">
    <property type="match status" value="1"/>
</dbReference>
<dbReference type="Pfam" id="PF01565">
    <property type="entry name" value="FAD_binding_4"/>
    <property type="match status" value="1"/>
</dbReference>
<organism evidence="6 7">
    <name type="scientific">Trametes coccinea (strain BRFM310)</name>
    <name type="common">Pycnoporus coccineus</name>
    <dbReference type="NCBI Taxonomy" id="1353009"/>
    <lineage>
        <taxon>Eukaryota</taxon>
        <taxon>Fungi</taxon>
        <taxon>Dikarya</taxon>
        <taxon>Basidiomycota</taxon>
        <taxon>Agaricomycotina</taxon>
        <taxon>Agaricomycetes</taxon>
        <taxon>Polyporales</taxon>
        <taxon>Polyporaceae</taxon>
        <taxon>Trametes</taxon>
    </lineage>
</organism>
<comment type="similarity">
    <text evidence="1">Belongs to the oxygen-dependent FAD-linked oxidoreductase family.</text>
</comment>
<evidence type="ECO:0000313" key="6">
    <source>
        <dbReference type="EMBL" id="OSD00995.1"/>
    </source>
</evidence>
<dbReference type="OrthoDB" id="2151789at2759"/>
<dbReference type="STRING" id="1353009.A0A1Y2IIP3"/>
<dbReference type="InterPro" id="IPR016166">
    <property type="entry name" value="FAD-bd_PCMH"/>
</dbReference>
<dbReference type="PANTHER" id="PTHR42973">
    <property type="entry name" value="BINDING OXIDOREDUCTASE, PUTATIVE (AFU_ORTHOLOGUE AFUA_1G17690)-RELATED"/>
    <property type="match status" value="1"/>
</dbReference>
<evidence type="ECO:0000256" key="4">
    <source>
        <dbReference type="ARBA" id="ARBA00023002"/>
    </source>
</evidence>
<evidence type="ECO:0000259" key="5">
    <source>
        <dbReference type="PROSITE" id="PS51387"/>
    </source>
</evidence>
<dbReference type="InterPro" id="IPR006094">
    <property type="entry name" value="Oxid_FAD_bind_N"/>
</dbReference>
<gene>
    <name evidence="6" type="ORF">PYCCODRAFT_1370136</name>
</gene>
<dbReference type="InterPro" id="IPR016167">
    <property type="entry name" value="FAD-bd_PCMH_sub1"/>
</dbReference>
<keyword evidence="2" id="KW-0285">Flavoprotein</keyword>
<dbReference type="SUPFAM" id="SSF56176">
    <property type="entry name" value="FAD-binding/transporter-associated domain-like"/>
    <property type="match status" value="1"/>
</dbReference>
<keyword evidence="7" id="KW-1185">Reference proteome</keyword>
<dbReference type="PROSITE" id="PS51387">
    <property type="entry name" value="FAD_PCMH"/>
    <property type="match status" value="1"/>
</dbReference>
<evidence type="ECO:0000256" key="1">
    <source>
        <dbReference type="ARBA" id="ARBA00005466"/>
    </source>
</evidence>
<dbReference type="Pfam" id="PF08031">
    <property type="entry name" value="BBE"/>
    <property type="match status" value="1"/>
</dbReference>
<dbReference type="InterPro" id="IPR050416">
    <property type="entry name" value="FAD-linked_Oxidoreductase"/>
</dbReference>
<dbReference type="GO" id="GO:0016491">
    <property type="term" value="F:oxidoreductase activity"/>
    <property type="evidence" value="ECO:0007669"/>
    <property type="project" value="UniProtKB-KW"/>
</dbReference>
<evidence type="ECO:0000256" key="3">
    <source>
        <dbReference type="ARBA" id="ARBA00022827"/>
    </source>
</evidence>
<dbReference type="GO" id="GO:0071949">
    <property type="term" value="F:FAD binding"/>
    <property type="evidence" value="ECO:0007669"/>
    <property type="project" value="InterPro"/>
</dbReference>
<evidence type="ECO:0000313" key="7">
    <source>
        <dbReference type="Proteomes" id="UP000193067"/>
    </source>
</evidence>
<keyword evidence="4" id="KW-0560">Oxidoreductase</keyword>
<dbReference type="InterPro" id="IPR036318">
    <property type="entry name" value="FAD-bd_PCMH-like_sf"/>
</dbReference>
<proteinExistence type="inferred from homology"/>
<dbReference type="AlphaFoldDB" id="A0A1Y2IIP3"/>
<reference evidence="6 7" key="1">
    <citation type="journal article" date="2015" name="Biotechnol. Biofuels">
        <title>Enhanced degradation of softwood versus hardwood by the white-rot fungus Pycnoporus coccineus.</title>
        <authorList>
            <person name="Couturier M."/>
            <person name="Navarro D."/>
            <person name="Chevret D."/>
            <person name="Henrissat B."/>
            <person name="Piumi F."/>
            <person name="Ruiz-Duenas F.J."/>
            <person name="Martinez A.T."/>
            <person name="Grigoriev I.V."/>
            <person name="Riley R."/>
            <person name="Lipzen A."/>
            <person name="Berrin J.G."/>
            <person name="Master E.R."/>
            <person name="Rosso M.N."/>
        </authorList>
    </citation>
    <scope>NUCLEOTIDE SEQUENCE [LARGE SCALE GENOMIC DNA]</scope>
    <source>
        <strain evidence="6 7">BRFM310</strain>
    </source>
</reference>
<accession>A0A1Y2IIP3</accession>
<keyword evidence="3" id="KW-0274">FAD</keyword>
<dbReference type="PANTHER" id="PTHR42973:SF13">
    <property type="entry name" value="FAD-BINDING PCMH-TYPE DOMAIN-CONTAINING PROTEIN"/>
    <property type="match status" value="1"/>
</dbReference>
<dbReference type="EMBL" id="KZ084114">
    <property type="protein sequence ID" value="OSD00995.1"/>
    <property type="molecule type" value="Genomic_DNA"/>
</dbReference>
<dbReference type="Gene3D" id="3.40.462.20">
    <property type="match status" value="1"/>
</dbReference>
<dbReference type="InterPro" id="IPR012951">
    <property type="entry name" value="BBE"/>
</dbReference>
<dbReference type="Gene3D" id="3.30.43.10">
    <property type="entry name" value="Uridine Diphospho-n-acetylenolpyruvylglucosamine Reductase, domain 2"/>
    <property type="match status" value="1"/>
</dbReference>
<sequence length="509" mass="54316">MPCLQLTGDCQDRLRSFTKVAISATLLPLGVCGLAGPQPVVGQPHITAVCEAISHAVSSASSVYWPGKIGEPYLEDIYHYAASSIDQAACSIEPGTAEDVGVILRIVGTNKTPFAVKGGGHAMNPHYSSTTGVQISMARFNEVNYDANANTAQVGAGLIWDDVYAALEPHAAGAVGGRVSGIGVAGFSLGGGYSWKTNQYGLAIDNLSGLEIVLANGTILDVSQNMHPDLFWGLKGGFNNFGVVTGFNLTTHPQRDVWGGVLTITADQLDAFNAANVQFSQTVTDPKAQVIPSYAHAQGQLVMSLQLFYDSSTPPSGIFDAYWAIPSVQKDIKTRSLLDLVRSAPSNSTQGFRGIFHTVSVLNYTENVINAIVNETQFWGERLAGFEGASVAYSTEPFLPTIFSHASEDSSAYPPDRTIGLSPLSISYAWNDSSADEAMHSAARQSAAQLTRVLISEGQEVEHAALYGNYAIFGTPLDKIYGKHLPRLKALKAQYDPNNVMNLAGGWKF</sequence>
<feature type="domain" description="FAD-binding PCMH-type" evidence="5">
    <location>
        <begin position="84"/>
        <end position="254"/>
    </location>
</feature>
<evidence type="ECO:0000256" key="2">
    <source>
        <dbReference type="ARBA" id="ARBA00022630"/>
    </source>
</evidence>
<protein>
    <submittedName>
        <fullName evidence="6">FAD dependent oxidoreductase</fullName>
    </submittedName>
</protein>
<name>A0A1Y2IIP3_TRAC3</name>